<name>A0A067SMK6_GALM3</name>
<protein>
    <submittedName>
        <fullName evidence="1">Uncharacterized protein</fullName>
    </submittedName>
</protein>
<reference evidence="2" key="1">
    <citation type="journal article" date="2014" name="Proc. Natl. Acad. Sci. U.S.A.">
        <title>Extensive sampling of basidiomycete genomes demonstrates inadequacy of the white-rot/brown-rot paradigm for wood decay fungi.</title>
        <authorList>
            <person name="Riley R."/>
            <person name="Salamov A.A."/>
            <person name="Brown D.W."/>
            <person name="Nagy L.G."/>
            <person name="Floudas D."/>
            <person name="Held B.W."/>
            <person name="Levasseur A."/>
            <person name="Lombard V."/>
            <person name="Morin E."/>
            <person name="Otillar R."/>
            <person name="Lindquist E.A."/>
            <person name="Sun H."/>
            <person name="LaButti K.M."/>
            <person name="Schmutz J."/>
            <person name="Jabbour D."/>
            <person name="Luo H."/>
            <person name="Baker S.E."/>
            <person name="Pisabarro A.G."/>
            <person name="Walton J.D."/>
            <person name="Blanchette R.A."/>
            <person name="Henrissat B."/>
            <person name="Martin F."/>
            <person name="Cullen D."/>
            <person name="Hibbett D.S."/>
            <person name="Grigoriev I.V."/>
        </authorList>
    </citation>
    <scope>NUCLEOTIDE SEQUENCE [LARGE SCALE GENOMIC DNA]</scope>
    <source>
        <strain evidence="2">CBS 339.88</strain>
    </source>
</reference>
<dbReference type="STRING" id="685588.A0A067SMK6"/>
<dbReference type="Proteomes" id="UP000027222">
    <property type="component" value="Unassembled WGS sequence"/>
</dbReference>
<proteinExistence type="predicted"/>
<dbReference type="EMBL" id="KL142405">
    <property type="protein sequence ID" value="KDR68924.1"/>
    <property type="molecule type" value="Genomic_DNA"/>
</dbReference>
<keyword evidence="2" id="KW-1185">Reference proteome</keyword>
<dbReference type="OrthoDB" id="2322999at2759"/>
<dbReference type="AlphaFoldDB" id="A0A067SMK6"/>
<gene>
    <name evidence="1" type="ORF">GALMADRAFT_145941</name>
</gene>
<dbReference type="HOGENOM" id="CLU_1349018_0_0_1"/>
<evidence type="ECO:0000313" key="2">
    <source>
        <dbReference type="Proteomes" id="UP000027222"/>
    </source>
</evidence>
<evidence type="ECO:0000313" key="1">
    <source>
        <dbReference type="EMBL" id="KDR68924.1"/>
    </source>
</evidence>
<sequence length="203" mass="22750">MANQDLVDDPAHAYISYNKLPSLLEANHLFTDRTTIFQELISQDVLGGNGELVVTLVHRHASLERGEIMVTRGKVTEPEQADSARDIFPSAWLANGQPFEYSVGRGPQGLDISSLLRRIESLPNLPRFNGIAILGLRYIPGGCKENELCLEITHGRSSIAIPIPYPLSLWLAIPTCWHWHLRHPDPTIPQKYERKDDAVETIP</sequence>
<organism evidence="1 2">
    <name type="scientific">Galerina marginata (strain CBS 339.88)</name>
    <dbReference type="NCBI Taxonomy" id="685588"/>
    <lineage>
        <taxon>Eukaryota</taxon>
        <taxon>Fungi</taxon>
        <taxon>Dikarya</taxon>
        <taxon>Basidiomycota</taxon>
        <taxon>Agaricomycotina</taxon>
        <taxon>Agaricomycetes</taxon>
        <taxon>Agaricomycetidae</taxon>
        <taxon>Agaricales</taxon>
        <taxon>Agaricineae</taxon>
        <taxon>Strophariaceae</taxon>
        <taxon>Galerina</taxon>
    </lineage>
</organism>
<accession>A0A067SMK6</accession>